<dbReference type="EMBL" id="JAMRYM010000012">
    <property type="protein sequence ID" value="MCM6761806.1"/>
    <property type="molecule type" value="Genomic_DNA"/>
</dbReference>
<feature type="transmembrane region" description="Helical" evidence="1">
    <location>
        <begin position="138"/>
        <end position="160"/>
    </location>
</feature>
<sequence>MTGPEVLPETTAIVVPSTVDRLRGTLADTYERGVLLVGLGVPISVLVVLGKIALTAASPSVFLFANVLVTAAVAVSRVLVFRAHHSKRAIGVRADFPVQRRLYRVIGRLIAGTALLYTAASGWEFVDDSPEAAFPQPIALALAVIALTELVFAIVGTITARRQRALLLEAARLANIAAALVLLVLAQTALLSLVNAESQGRIDAVSGIVLGSAATLIGVGMLVRSRIPRGRFSPDPRVRARLDD</sequence>
<gene>
    <name evidence="2" type="ORF">NB037_05175</name>
</gene>
<feature type="transmembrane region" description="Helical" evidence="1">
    <location>
        <begin position="102"/>
        <end position="126"/>
    </location>
</feature>
<feature type="transmembrane region" description="Helical" evidence="1">
    <location>
        <begin position="172"/>
        <end position="192"/>
    </location>
</feature>
<keyword evidence="1" id="KW-1133">Transmembrane helix</keyword>
<proteinExistence type="predicted"/>
<dbReference type="Proteomes" id="UP001155240">
    <property type="component" value="Unassembled WGS sequence"/>
</dbReference>
<dbReference type="RefSeq" id="WP_251944230.1">
    <property type="nucleotide sequence ID" value="NZ_JAMRYM010000012.1"/>
</dbReference>
<keyword evidence="3" id="KW-1185">Reference proteome</keyword>
<keyword evidence="1" id="KW-0472">Membrane</keyword>
<reference evidence="2" key="1">
    <citation type="submission" date="2022-06" db="EMBL/GenBank/DDBJ databases">
        <title>Whole genome shotgun sequencing (WGS) of Rathayibacter sp. ZW T2_19, isolated from stored onions (Allium cepa).</title>
        <authorList>
            <person name="Stoll D.A."/>
            <person name="Huch M."/>
        </authorList>
    </citation>
    <scope>NUCLEOTIDE SEQUENCE</scope>
    <source>
        <strain evidence="2">ZW T2_19</strain>
    </source>
</reference>
<accession>A0A9X2DZC8</accession>
<comment type="caution">
    <text evidence="2">The sequence shown here is derived from an EMBL/GenBank/DDBJ whole genome shotgun (WGS) entry which is preliminary data.</text>
</comment>
<organism evidence="2 3">
    <name type="scientific">Rathayibacter rubneri</name>
    <dbReference type="NCBI Taxonomy" id="2950106"/>
    <lineage>
        <taxon>Bacteria</taxon>
        <taxon>Bacillati</taxon>
        <taxon>Actinomycetota</taxon>
        <taxon>Actinomycetes</taxon>
        <taxon>Micrococcales</taxon>
        <taxon>Microbacteriaceae</taxon>
        <taxon>Rathayibacter</taxon>
    </lineage>
</organism>
<feature type="transmembrane region" description="Helical" evidence="1">
    <location>
        <begin position="204"/>
        <end position="223"/>
    </location>
</feature>
<evidence type="ECO:0000313" key="3">
    <source>
        <dbReference type="Proteomes" id="UP001155240"/>
    </source>
</evidence>
<feature type="transmembrane region" description="Helical" evidence="1">
    <location>
        <begin position="33"/>
        <end position="54"/>
    </location>
</feature>
<name>A0A9X2DZC8_9MICO</name>
<evidence type="ECO:0000256" key="1">
    <source>
        <dbReference type="SAM" id="Phobius"/>
    </source>
</evidence>
<dbReference type="AlphaFoldDB" id="A0A9X2DZC8"/>
<evidence type="ECO:0000313" key="2">
    <source>
        <dbReference type="EMBL" id="MCM6761806.1"/>
    </source>
</evidence>
<feature type="transmembrane region" description="Helical" evidence="1">
    <location>
        <begin position="60"/>
        <end position="81"/>
    </location>
</feature>
<protein>
    <submittedName>
        <fullName evidence="2">Uncharacterized protein</fullName>
    </submittedName>
</protein>
<keyword evidence="1" id="KW-0812">Transmembrane</keyword>